<dbReference type="RefSeq" id="WP_221242999.1">
    <property type="nucleotide sequence ID" value="NZ_JACHNU010000002.1"/>
</dbReference>
<keyword evidence="3" id="KW-0732">Signal</keyword>
<keyword evidence="5" id="KW-1185">Reference proteome</keyword>
<keyword evidence="2" id="KW-1133">Transmembrane helix</keyword>
<protein>
    <submittedName>
        <fullName evidence="4">Surface-anchored protein</fullName>
    </submittedName>
</protein>
<organism evidence="4 5">
    <name type="scientific">Conexibacter arvalis</name>
    <dbReference type="NCBI Taxonomy" id="912552"/>
    <lineage>
        <taxon>Bacteria</taxon>
        <taxon>Bacillati</taxon>
        <taxon>Actinomycetota</taxon>
        <taxon>Thermoleophilia</taxon>
        <taxon>Solirubrobacterales</taxon>
        <taxon>Conexibacteraceae</taxon>
        <taxon>Conexibacter</taxon>
    </lineage>
</organism>
<feature type="transmembrane region" description="Helical" evidence="2">
    <location>
        <begin position="292"/>
        <end position="315"/>
    </location>
</feature>
<sequence length="355" mass="36409">MTRRPSPARALLPALLALTLIGGAAPTAAAAAPREERALEQRIDRAQGVASGRAVLSEGHVDMGPRFVDGRWTLMVHDDAARSGEGRSVWRPVERTVLRVGDTALRRAPDDPAYAFLRARPGDGLHVIPQTQDPDVVWLGWNTQDPEAMERIDRGVTMTLLGVEGPGSLIVYLQSGDFGAPQVLWDSAARPRPIWVDVNTHTHANWVFSAPGVYLARVRIEADLVDGSTVTDTRELRFAVGARTSVARAFAASWRGAGGEAAADVGAGAAAGDDDAGAPGAAASAGEAGGGAGAFVAVIAVVALALAVALGSGLARGARAKRRARAEGPDGAGGVRDAAGAAGPGGDVRGSGDPR</sequence>
<feature type="region of interest" description="Disordered" evidence="1">
    <location>
        <begin position="319"/>
        <end position="355"/>
    </location>
</feature>
<evidence type="ECO:0000256" key="1">
    <source>
        <dbReference type="SAM" id="MobiDB-lite"/>
    </source>
</evidence>
<reference evidence="4 5" key="1">
    <citation type="submission" date="2020-08" db="EMBL/GenBank/DDBJ databases">
        <title>Genomic Encyclopedia of Archaeal and Bacterial Type Strains, Phase II (KMG-II): from individual species to whole genera.</title>
        <authorList>
            <person name="Goeker M."/>
        </authorList>
    </citation>
    <scope>NUCLEOTIDE SEQUENCE [LARGE SCALE GENOMIC DNA]</scope>
    <source>
        <strain evidence="4 5">DSM 23288</strain>
    </source>
</reference>
<feature type="signal peptide" evidence="3">
    <location>
        <begin position="1"/>
        <end position="30"/>
    </location>
</feature>
<dbReference type="InterPro" id="IPR022435">
    <property type="entry name" value="Surface-anchored_actinobac"/>
</dbReference>
<feature type="chain" id="PRO_5038831567" evidence="3">
    <location>
        <begin position="31"/>
        <end position="355"/>
    </location>
</feature>
<dbReference type="Proteomes" id="UP000585272">
    <property type="component" value="Unassembled WGS sequence"/>
</dbReference>
<gene>
    <name evidence="4" type="ORF">BDZ31_002438</name>
</gene>
<dbReference type="NCBIfam" id="NF038134">
    <property type="entry name" value="choice_anch_M"/>
    <property type="match status" value="1"/>
</dbReference>
<evidence type="ECO:0000313" key="4">
    <source>
        <dbReference type="EMBL" id="MBB4662852.1"/>
    </source>
</evidence>
<comment type="caution">
    <text evidence="4">The sequence shown here is derived from an EMBL/GenBank/DDBJ whole genome shotgun (WGS) entry which is preliminary data.</text>
</comment>
<evidence type="ECO:0000256" key="2">
    <source>
        <dbReference type="SAM" id="Phobius"/>
    </source>
</evidence>
<proteinExistence type="predicted"/>
<keyword evidence="2" id="KW-0812">Transmembrane</keyword>
<dbReference type="AlphaFoldDB" id="A0A840IDK9"/>
<evidence type="ECO:0000313" key="5">
    <source>
        <dbReference type="Proteomes" id="UP000585272"/>
    </source>
</evidence>
<dbReference type="NCBIfam" id="TIGR03769">
    <property type="entry name" value="P_ac_wall_RPT"/>
    <property type="match status" value="1"/>
</dbReference>
<accession>A0A840IDK9</accession>
<evidence type="ECO:0000256" key="3">
    <source>
        <dbReference type="SAM" id="SignalP"/>
    </source>
</evidence>
<keyword evidence="2" id="KW-0472">Membrane</keyword>
<name>A0A840IDK9_9ACTN</name>
<dbReference type="EMBL" id="JACHNU010000002">
    <property type="protein sequence ID" value="MBB4662852.1"/>
    <property type="molecule type" value="Genomic_DNA"/>
</dbReference>